<dbReference type="GO" id="GO:0004497">
    <property type="term" value="F:monooxygenase activity"/>
    <property type="evidence" value="ECO:0007669"/>
    <property type="project" value="UniProtKB-KW"/>
</dbReference>
<evidence type="ECO:0000259" key="15">
    <source>
        <dbReference type="Pfam" id="PF02771"/>
    </source>
</evidence>
<evidence type="ECO:0000256" key="7">
    <source>
        <dbReference type="ARBA" id="ARBA00034307"/>
    </source>
</evidence>
<name>A0A3T1DBK6_9BACL</name>
<evidence type="ECO:0000256" key="9">
    <source>
        <dbReference type="ARBA" id="ARBA00034328"/>
    </source>
</evidence>
<feature type="domain" description="Acyl-CoA dehydrogenase C-terminal" evidence="16">
    <location>
        <begin position="226"/>
        <end position="360"/>
    </location>
</feature>
<gene>
    <name evidence="17" type="ORF">KCTCHS21_49150</name>
</gene>
<keyword evidence="4" id="KW-0547">Nucleotide-binding</keyword>
<dbReference type="InterPro" id="IPR013107">
    <property type="entry name" value="Acyl-CoA_DH_C"/>
</dbReference>
<comment type="pathway">
    <text evidence="7">Sulfur metabolism; dibenzothiophene degradation.</text>
</comment>
<dbReference type="SUPFAM" id="SSF47203">
    <property type="entry name" value="Acyl-CoA dehydrogenase C-terminal domain-like"/>
    <property type="match status" value="1"/>
</dbReference>
<dbReference type="EC" id="1.14.14.21" evidence="9"/>
<dbReference type="PANTHER" id="PTHR43884:SF12">
    <property type="entry name" value="ISOVALERYL-COA DEHYDROGENASE, MITOCHONDRIAL-RELATED"/>
    <property type="match status" value="1"/>
</dbReference>
<keyword evidence="5" id="KW-0560">Oxidoreductase</keyword>
<dbReference type="KEGG" id="cohn:KCTCHS21_49150"/>
<accession>A0A3T1DBK6</accession>
<evidence type="ECO:0000256" key="4">
    <source>
        <dbReference type="ARBA" id="ARBA00022741"/>
    </source>
</evidence>
<protein>
    <recommendedName>
        <fullName evidence="10">Dibenzothiophene monooxygenase</fullName>
        <ecNumber evidence="9">1.14.14.21</ecNumber>
    </recommendedName>
</protein>
<evidence type="ECO:0000259" key="14">
    <source>
        <dbReference type="Pfam" id="PF02770"/>
    </source>
</evidence>
<evidence type="ECO:0000256" key="13">
    <source>
        <dbReference type="ARBA" id="ARBA00049456"/>
    </source>
</evidence>
<keyword evidence="18" id="KW-1185">Reference proteome</keyword>
<dbReference type="Gene3D" id="1.10.540.10">
    <property type="entry name" value="Acyl-CoA dehydrogenase/oxidase, N-terminal domain"/>
    <property type="match status" value="1"/>
</dbReference>
<reference evidence="17 18" key="1">
    <citation type="submission" date="2019-01" db="EMBL/GenBank/DDBJ databases">
        <title>Complete genome sequence of Cohnella hallensis HS21 isolated from Korean fir (Abies koreana) rhizospheric soil.</title>
        <authorList>
            <person name="Jiang L."/>
            <person name="Kang S.W."/>
            <person name="Kim S."/>
            <person name="Jung J."/>
            <person name="Kim C.Y."/>
            <person name="Kim D.H."/>
            <person name="Kim S.W."/>
            <person name="Lee J."/>
        </authorList>
    </citation>
    <scope>NUCLEOTIDE SEQUENCE [LARGE SCALE GENOMIC DNA]</scope>
    <source>
        <strain evidence="17 18">HS21</strain>
    </source>
</reference>
<evidence type="ECO:0000256" key="10">
    <source>
        <dbReference type="ARBA" id="ARBA00034345"/>
    </source>
</evidence>
<dbReference type="GO" id="GO:0006552">
    <property type="term" value="P:L-leucine catabolic process"/>
    <property type="evidence" value="ECO:0007669"/>
    <property type="project" value="TreeGrafter"/>
</dbReference>
<feature type="domain" description="Acyl-CoA dehydrogenase/oxidase N-terminal" evidence="15">
    <location>
        <begin position="7"/>
        <end position="101"/>
    </location>
</feature>
<dbReference type="InterPro" id="IPR036250">
    <property type="entry name" value="AcylCo_DH-like_C"/>
</dbReference>
<feature type="domain" description="Acyl-CoA oxidase/dehydrogenase middle" evidence="14">
    <location>
        <begin position="111"/>
        <end position="195"/>
    </location>
</feature>
<dbReference type="Pfam" id="PF02771">
    <property type="entry name" value="Acyl-CoA_dh_N"/>
    <property type="match status" value="1"/>
</dbReference>
<evidence type="ECO:0000256" key="5">
    <source>
        <dbReference type="ARBA" id="ARBA00023002"/>
    </source>
</evidence>
<comment type="similarity">
    <text evidence="8">Belongs to the DszC flavin monooxygenase family.</text>
</comment>
<dbReference type="InterPro" id="IPR009100">
    <property type="entry name" value="AcylCoA_DH/oxidase_NM_dom_sf"/>
</dbReference>
<proteinExistence type="inferred from homology"/>
<evidence type="ECO:0000256" key="3">
    <source>
        <dbReference type="ARBA" id="ARBA00022643"/>
    </source>
</evidence>
<comment type="catalytic activity">
    <reaction evidence="11">
        <text>dibenzothiophene + FMNH2 + O2 = dibenzothiophene 5-oxide + FMN + H2O + H(+)</text>
        <dbReference type="Rhea" id="RHEA:49076"/>
        <dbReference type="ChEBI" id="CHEBI:15377"/>
        <dbReference type="ChEBI" id="CHEBI:15378"/>
        <dbReference type="ChEBI" id="CHEBI:15379"/>
        <dbReference type="ChEBI" id="CHEBI:23681"/>
        <dbReference type="ChEBI" id="CHEBI:23683"/>
        <dbReference type="ChEBI" id="CHEBI:57618"/>
        <dbReference type="ChEBI" id="CHEBI:58210"/>
    </reaction>
</comment>
<evidence type="ECO:0000256" key="6">
    <source>
        <dbReference type="ARBA" id="ARBA00023033"/>
    </source>
</evidence>
<dbReference type="GO" id="GO:0008470">
    <property type="term" value="F:3-methylbutanoyl-CoA dehydrogenase activity"/>
    <property type="evidence" value="ECO:0007669"/>
    <property type="project" value="TreeGrafter"/>
</dbReference>
<dbReference type="Gene3D" id="1.20.140.10">
    <property type="entry name" value="Butyryl-CoA Dehydrogenase, subunit A, domain 3"/>
    <property type="match status" value="1"/>
</dbReference>
<dbReference type="Proteomes" id="UP000289856">
    <property type="component" value="Chromosome"/>
</dbReference>
<dbReference type="EMBL" id="AP019400">
    <property type="protein sequence ID" value="BBI35516.1"/>
    <property type="molecule type" value="Genomic_DNA"/>
</dbReference>
<organism evidence="17 18">
    <name type="scientific">Cohnella abietis</name>
    <dbReference type="NCBI Taxonomy" id="2507935"/>
    <lineage>
        <taxon>Bacteria</taxon>
        <taxon>Bacillati</taxon>
        <taxon>Bacillota</taxon>
        <taxon>Bacilli</taxon>
        <taxon>Bacillales</taxon>
        <taxon>Paenibacillaceae</taxon>
        <taxon>Cohnella</taxon>
    </lineage>
</organism>
<evidence type="ECO:0000256" key="2">
    <source>
        <dbReference type="ARBA" id="ARBA00022630"/>
    </source>
</evidence>
<comment type="subcellular location">
    <subcellularLocation>
        <location evidence="1">Cytoplasm</location>
    </subcellularLocation>
</comment>
<evidence type="ECO:0000256" key="12">
    <source>
        <dbReference type="ARBA" id="ARBA00048445"/>
    </source>
</evidence>
<evidence type="ECO:0000313" key="18">
    <source>
        <dbReference type="Proteomes" id="UP000289856"/>
    </source>
</evidence>
<comment type="catalytic activity">
    <reaction evidence="13">
        <text>dibenzothiophene + 2 FMNH2 + 2 O2 = dibenzothiophene 5,5-dioxide + 2 FMN + 2 H2O + 2 H(+)</text>
        <dbReference type="Rhea" id="RHEA:49072"/>
        <dbReference type="ChEBI" id="CHEBI:15377"/>
        <dbReference type="ChEBI" id="CHEBI:15378"/>
        <dbReference type="ChEBI" id="CHEBI:15379"/>
        <dbReference type="ChEBI" id="CHEBI:23681"/>
        <dbReference type="ChEBI" id="CHEBI:57618"/>
        <dbReference type="ChEBI" id="CHEBI:58210"/>
        <dbReference type="ChEBI" id="CHEBI:90356"/>
        <dbReference type="EC" id="1.14.14.21"/>
    </reaction>
</comment>
<dbReference type="InterPro" id="IPR046373">
    <property type="entry name" value="Acyl-CoA_Oxase/DH_mid-dom_sf"/>
</dbReference>
<dbReference type="PIRSF" id="PIRSF016578">
    <property type="entry name" value="HsaA"/>
    <property type="match status" value="1"/>
</dbReference>
<comment type="catalytic activity">
    <reaction evidence="12">
        <text>dibenzothiophene 5-oxide + FMNH2 + O2 = dibenzothiophene 5,5-dioxide + FMN + H2O + H(+)</text>
        <dbReference type="Rhea" id="RHEA:49080"/>
        <dbReference type="ChEBI" id="CHEBI:15377"/>
        <dbReference type="ChEBI" id="CHEBI:15378"/>
        <dbReference type="ChEBI" id="CHEBI:15379"/>
        <dbReference type="ChEBI" id="CHEBI:23683"/>
        <dbReference type="ChEBI" id="CHEBI:57618"/>
        <dbReference type="ChEBI" id="CHEBI:58210"/>
        <dbReference type="ChEBI" id="CHEBI:90356"/>
    </reaction>
</comment>
<dbReference type="Gene3D" id="2.40.110.10">
    <property type="entry name" value="Butyryl-CoA Dehydrogenase, subunit A, domain 2"/>
    <property type="match status" value="1"/>
</dbReference>
<keyword evidence="3" id="KW-0288">FMN</keyword>
<evidence type="ECO:0000256" key="8">
    <source>
        <dbReference type="ARBA" id="ARBA00034317"/>
    </source>
</evidence>
<dbReference type="InterPro" id="IPR013786">
    <property type="entry name" value="AcylCoA_DH/ox_N"/>
</dbReference>
<keyword evidence="2" id="KW-0285">Flavoprotein</keyword>
<evidence type="ECO:0000259" key="16">
    <source>
        <dbReference type="Pfam" id="PF08028"/>
    </source>
</evidence>
<dbReference type="SUPFAM" id="SSF56645">
    <property type="entry name" value="Acyl-CoA dehydrogenase NM domain-like"/>
    <property type="match status" value="1"/>
</dbReference>
<dbReference type="AlphaFoldDB" id="A0A3T1DBK6"/>
<dbReference type="GO" id="GO:0050660">
    <property type="term" value="F:flavin adenine dinucleotide binding"/>
    <property type="evidence" value="ECO:0007669"/>
    <property type="project" value="InterPro"/>
</dbReference>
<dbReference type="GO" id="GO:0005737">
    <property type="term" value="C:cytoplasm"/>
    <property type="evidence" value="ECO:0007669"/>
    <property type="project" value="UniProtKB-SubCell"/>
</dbReference>
<dbReference type="PANTHER" id="PTHR43884">
    <property type="entry name" value="ACYL-COA DEHYDROGENASE"/>
    <property type="match status" value="1"/>
</dbReference>
<evidence type="ECO:0000313" key="17">
    <source>
        <dbReference type="EMBL" id="BBI35516.1"/>
    </source>
</evidence>
<dbReference type="InterPro" id="IPR037069">
    <property type="entry name" value="AcylCoA_DH/ox_N_sf"/>
</dbReference>
<dbReference type="InterPro" id="IPR006091">
    <property type="entry name" value="Acyl-CoA_Oxase/DH_mid-dom"/>
</dbReference>
<dbReference type="Pfam" id="PF02770">
    <property type="entry name" value="Acyl-CoA_dh_M"/>
    <property type="match status" value="1"/>
</dbReference>
<evidence type="ECO:0000256" key="11">
    <source>
        <dbReference type="ARBA" id="ARBA00047859"/>
    </source>
</evidence>
<evidence type="ECO:0000256" key="1">
    <source>
        <dbReference type="ARBA" id="ARBA00004496"/>
    </source>
</evidence>
<sequence>MEIATELAQEFAKNAAQRDRDGGTPKHERDLIRQSGLLKLTISEQYGGYGQPWSVALAVTRELAKADGSVAHLFGYHHAVLANFQRLGTPEQVAFYLEGTVNKNWFWGNTSNVRKGVSRVVGNRVDNHIVLNGSKKFTTGTPDADYVLISWEDEKSANTVIGVIPGGREGLKIHDDWDGIGQRQTGSGTVTFENVIVELSEVLEEHPNEIKDSYNPPLTQAVLTNIYLGNALGALDEAKRYIVTEARPYALSDADTAAEDPYIILKYGELWAELKSAESLVDLASKHVDLADSNRYALSAQERGEAAAIVTAANVIAGRTALDVTSRIFELMGTRSATVRNGFDRYWRNVRIHTLHNSVDYKLKNIGNWALNGKQPPTPIGGLHT</sequence>
<dbReference type="Pfam" id="PF08028">
    <property type="entry name" value="Acyl-CoA_dh_2"/>
    <property type="match status" value="1"/>
</dbReference>
<keyword evidence="6 17" id="KW-0503">Monooxygenase</keyword>